<protein>
    <submittedName>
        <fullName evidence="2">Uncharacterized protein</fullName>
    </submittedName>
</protein>
<keyword evidence="1" id="KW-1133">Transmembrane helix</keyword>
<comment type="caution">
    <text evidence="2">The sequence shown here is derived from an EMBL/GenBank/DDBJ whole genome shotgun (WGS) entry which is preliminary data.</text>
</comment>
<proteinExistence type="predicted"/>
<evidence type="ECO:0000313" key="2">
    <source>
        <dbReference type="EMBL" id="SFK56063.1"/>
    </source>
</evidence>
<keyword evidence="1" id="KW-0472">Membrane</keyword>
<dbReference type="Proteomes" id="UP000198841">
    <property type="component" value="Unassembled WGS sequence"/>
</dbReference>
<evidence type="ECO:0000313" key="3">
    <source>
        <dbReference type="Proteomes" id="UP000198841"/>
    </source>
</evidence>
<evidence type="ECO:0000256" key="1">
    <source>
        <dbReference type="SAM" id="Phobius"/>
    </source>
</evidence>
<feature type="transmembrane region" description="Helical" evidence="1">
    <location>
        <begin position="46"/>
        <end position="68"/>
    </location>
</feature>
<gene>
    <name evidence="2" type="ORF">SAMN05518863_10812</name>
</gene>
<sequence>MRGKKTGCNQTLENDRGAVVHLRGADADSLGGDDMGMKEWISSHKLGVLVMVILVLELLHYLLTASWFPW</sequence>
<organism evidence="2 3">
    <name type="scientific">Candidatus Pantoea symbiotica</name>
    <dbReference type="NCBI Taxonomy" id="1884370"/>
    <lineage>
        <taxon>Bacteria</taxon>
        <taxon>Pseudomonadati</taxon>
        <taxon>Pseudomonadota</taxon>
        <taxon>Gammaproteobacteria</taxon>
        <taxon>Enterobacterales</taxon>
        <taxon>Erwiniaceae</taxon>
        <taxon>Pantoea</taxon>
    </lineage>
</organism>
<reference evidence="2 3" key="1">
    <citation type="submission" date="2016-10" db="EMBL/GenBank/DDBJ databases">
        <authorList>
            <person name="Varghese N."/>
            <person name="Submissions S."/>
        </authorList>
    </citation>
    <scope>NUCLEOTIDE SEQUENCE [LARGE SCALE GENOMIC DNA]</scope>
    <source>
        <strain evidence="2 3">YR512</strain>
    </source>
</reference>
<name>A0A1I4AII3_9GAMM</name>
<accession>A0A1I4AII3</accession>
<keyword evidence="3" id="KW-1185">Reference proteome</keyword>
<dbReference type="EMBL" id="FOSD01000008">
    <property type="protein sequence ID" value="SFK56063.1"/>
    <property type="molecule type" value="Genomic_DNA"/>
</dbReference>
<keyword evidence="1" id="KW-0812">Transmembrane</keyword>